<sequence>MRSWFWSSACALSSRCSSLVLGSFLLLRPVRILHPVGYSRAEWAFEHHTSRQQYCTFCVKLRRIKMEFGVPVVFSERTKKLVAFAHCSIDEESDDDIDSEDSYVPNKDGLIVSSDEYDSDQLEDVEAELPTEEDLMV</sequence>
<feature type="region of interest" description="Disordered" evidence="1">
    <location>
        <begin position="117"/>
        <end position="137"/>
    </location>
</feature>
<accession>A0A4Y2RHC9</accession>
<reference evidence="2 3" key="1">
    <citation type="journal article" date="2019" name="Sci. Rep.">
        <title>Orb-weaving spider Araneus ventricosus genome elucidates the spidroin gene catalogue.</title>
        <authorList>
            <person name="Kono N."/>
            <person name="Nakamura H."/>
            <person name="Ohtoshi R."/>
            <person name="Moran D.A.P."/>
            <person name="Shinohara A."/>
            <person name="Yoshida Y."/>
            <person name="Fujiwara M."/>
            <person name="Mori M."/>
            <person name="Tomita M."/>
            <person name="Arakawa K."/>
        </authorList>
    </citation>
    <scope>NUCLEOTIDE SEQUENCE [LARGE SCALE GENOMIC DNA]</scope>
</reference>
<evidence type="ECO:0000256" key="1">
    <source>
        <dbReference type="SAM" id="MobiDB-lite"/>
    </source>
</evidence>
<organism evidence="2 3">
    <name type="scientific">Araneus ventricosus</name>
    <name type="common">Orbweaver spider</name>
    <name type="synonym">Epeira ventricosa</name>
    <dbReference type="NCBI Taxonomy" id="182803"/>
    <lineage>
        <taxon>Eukaryota</taxon>
        <taxon>Metazoa</taxon>
        <taxon>Ecdysozoa</taxon>
        <taxon>Arthropoda</taxon>
        <taxon>Chelicerata</taxon>
        <taxon>Arachnida</taxon>
        <taxon>Araneae</taxon>
        <taxon>Araneomorphae</taxon>
        <taxon>Entelegynae</taxon>
        <taxon>Araneoidea</taxon>
        <taxon>Araneidae</taxon>
        <taxon>Araneus</taxon>
    </lineage>
</organism>
<dbReference type="AlphaFoldDB" id="A0A4Y2RHC9"/>
<proteinExistence type="predicted"/>
<dbReference type="EMBL" id="BGPR01017000">
    <property type="protein sequence ID" value="GBN74826.1"/>
    <property type="molecule type" value="Genomic_DNA"/>
</dbReference>
<keyword evidence="3" id="KW-1185">Reference proteome</keyword>
<evidence type="ECO:0000313" key="3">
    <source>
        <dbReference type="Proteomes" id="UP000499080"/>
    </source>
</evidence>
<gene>
    <name evidence="2" type="ORF">AVEN_85546_1</name>
</gene>
<evidence type="ECO:0000313" key="2">
    <source>
        <dbReference type="EMBL" id="GBN74826.1"/>
    </source>
</evidence>
<name>A0A4Y2RHC9_ARAVE</name>
<protein>
    <submittedName>
        <fullName evidence="2">Uncharacterized protein</fullName>
    </submittedName>
</protein>
<comment type="caution">
    <text evidence="2">The sequence shown here is derived from an EMBL/GenBank/DDBJ whole genome shotgun (WGS) entry which is preliminary data.</text>
</comment>
<dbReference type="Proteomes" id="UP000499080">
    <property type="component" value="Unassembled WGS sequence"/>
</dbReference>